<name>A0A9D2EFR0_9MICO</name>
<organism evidence="2 3">
    <name type="scientific">Candidatus Ruania gallistercoris</name>
    <dbReference type="NCBI Taxonomy" id="2838746"/>
    <lineage>
        <taxon>Bacteria</taxon>
        <taxon>Bacillati</taxon>
        <taxon>Actinomycetota</taxon>
        <taxon>Actinomycetes</taxon>
        <taxon>Micrococcales</taxon>
        <taxon>Ruaniaceae</taxon>
        <taxon>Ruania</taxon>
    </lineage>
</organism>
<reference evidence="2" key="2">
    <citation type="submission" date="2021-04" db="EMBL/GenBank/DDBJ databases">
        <authorList>
            <person name="Gilroy R."/>
        </authorList>
    </citation>
    <scope>NUCLEOTIDE SEQUENCE</scope>
    <source>
        <strain evidence="2">ChiGjej4B4-7305</strain>
    </source>
</reference>
<evidence type="ECO:0000259" key="1">
    <source>
        <dbReference type="Pfam" id="PF02464"/>
    </source>
</evidence>
<evidence type="ECO:0000313" key="2">
    <source>
        <dbReference type="EMBL" id="HIZ36824.1"/>
    </source>
</evidence>
<gene>
    <name evidence="2" type="ORF">H9815_13700</name>
</gene>
<comment type="caution">
    <text evidence="2">The sequence shown here is derived from an EMBL/GenBank/DDBJ whole genome shotgun (WGS) entry which is preliminary data.</text>
</comment>
<dbReference type="InterPro" id="IPR036653">
    <property type="entry name" value="CinA-like_C"/>
</dbReference>
<dbReference type="InterPro" id="IPR008136">
    <property type="entry name" value="CinA_C"/>
</dbReference>
<proteinExistence type="predicted"/>
<accession>A0A9D2EFR0</accession>
<dbReference type="Gene3D" id="3.90.950.20">
    <property type="entry name" value="CinA-like"/>
    <property type="match status" value="1"/>
</dbReference>
<dbReference type="NCBIfam" id="TIGR00199">
    <property type="entry name" value="PncC_domain"/>
    <property type="match status" value="1"/>
</dbReference>
<sequence length="153" mass="14858">MSASAAQVIERLRGSGLTLAVAESLTGGLLGAELVAVPGASAVFRGGALTYATDSKASVLGVQEELLTAHGPVHPLVAVQMADGARSLFGADLALATTGVAGPGAADGHPAGTVHVACTGAGVPAQVRGYVLAGNRSAVRGAVVQLALALLLD</sequence>
<dbReference type="EMBL" id="DXBY01000236">
    <property type="protein sequence ID" value="HIZ36824.1"/>
    <property type="molecule type" value="Genomic_DNA"/>
</dbReference>
<dbReference type="AlphaFoldDB" id="A0A9D2EFR0"/>
<dbReference type="Proteomes" id="UP000824037">
    <property type="component" value="Unassembled WGS sequence"/>
</dbReference>
<reference evidence="2" key="1">
    <citation type="journal article" date="2021" name="PeerJ">
        <title>Extensive microbial diversity within the chicken gut microbiome revealed by metagenomics and culture.</title>
        <authorList>
            <person name="Gilroy R."/>
            <person name="Ravi A."/>
            <person name="Getino M."/>
            <person name="Pursley I."/>
            <person name="Horton D.L."/>
            <person name="Alikhan N.F."/>
            <person name="Baker D."/>
            <person name="Gharbi K."/>
            <person name="Hall N."/>
            <person name="Watson M."/>
            <person name="Adriaenssens E.M."/>
            <person name="Foster-Nyarko E."/>
            <person name="Jarju S."/>
            <person name="Secka A."/>
            <person name="Antonio M."/>
            <person name="Oren A."/>
            <person name="Chaudhuri R.R."/>
            <person name="La Ragione R."/>
            <person name="Hildebrand F."/>
            <person name="Pallen M.J."/>
        </authorList>
    </citation>
    <scope>NUCLEOTIDE SEQUENCE</scope>
    <source>
        <strain evidence="2">ChiGjej4B4-7305</strain>
    </source>
</reference>
<protein>
    <submittedName>
        <fullName evidence="2">Nicotinamide-nucleotide amidohydrolase family protein</fullName>
    </submittedName>
</protein>
<evidence type="ECO:0000313" key="3">
    <source>
        <dbReference type="Proteomes" id="UP000824037"/>
    </source>
</evidence>
<dbReference type="Pfam" id="PF02464">
    <property type="entry name" value="CinA"/>
    <property type="match status" value="1"/>
</dbReference>
<dbReference type="SUPFAM" id="SSF142433">
    <property type="entry name" value="CinA-like"/>
    <property type="match status" value="1"/>
</dbReference>
<feature type="domain" description="CinA C-terminal" evidence="1">
    <location>
        <begin position="4"/>
        <end position="152"/>
    </location>
</feature>